<evidence type="ECO:0000256" key="2">
    <source>
        <dbReference type="ARBA" id="ARBA00022741"/>
    </source>
</evidence>
<evidence type="ECO:0000256" key="5">
    <source>
        <dbReference type="HAMAP-Rule" id="MF_00602"/>
    </source>
</evidence>
<evidence type="ECO:0000313" key="9">
    <source>
        <dbReference type="EMBL" id="MBL4938467.1"/>
    </source>
</evidence>
<keyword evidence="5" id="KW-0021">Allosteric enzyme</keyword>
<feature type="binding site" evidence="5 6">
    <location>
        <position position="114"/>
    </location>
    <ligand>
        <name>ATP</name>
        <dbReference type="ChEBI" id="CHEBI:30616"/>
    </ligand>
</feature>
<dbReference type="Gene3D" id="3.30.590.10">
    <property type="entry name" value="Glutamine synthetase/guanido kinase, catalytic domain"/>
    <property type="match status" value="1"/>
</dbReference>
<dbReference type="Pfam" id="PF00217">
    <property type="entry name" value="ATP-gua_Ptrans"/>
    <property type="match status" value="1"/>
</dbReference>
<name>A0ABS1TI54_9CLOT</name>
<dbReference type="InterPro" id="IPR014746">
    <property type="entry name" value="Gln_synth/guanido_kin_cat_dom"/>
</dbReference>
<dbReference type="InterPro" id="IPR000749">
    <property type="entry name" value="ATP-guanido_PTrfase"/>
</dbReference>
<dbReference type="EC" id="2.7.14.1" evidence="5"/>
<comment type="caution">
    <text evidence="6">Lacks conserved residue(s) required for the propagation of feature annotation.</text>
</comment>
<keyword evidence="1 5" id="KW-0808">Transferase</keyword>
<dbReference type="PROSITE" id="PS51510">
    <property type="entry name" value="PHOSPHAGEN_KINASE_C"/>
    <property type="match status" value="1"/>
</dbReference>
<dbReference type="PANTHER" id="PTHR11547">
    <property type="entry name" value="ARGININE OR CREATINE KINASE"/>
    <property type="match status" value="1"/>
</dbReference>
<protein>
    <recommendedName>
        <fullName evidence="5">Protein-arginine kinase</fullName>
        <ecNumber evidence="5">2.7.14.1</ecNumber>
    </recommendedName>
</protein>
<dbReference type="HAMAP" id="MF_00602">
    <property type="entry name" value="Prot_Arg_kinase"/>
    <property type="match status" value="1"/>
</dbReference>
<evidence type="ECO:0000259" key="8">
    <source>
        <dbReference type="PROSITE" id="PS51510"/>
    </source>
</evidence>
<dbReference type="Proteomes" id="UP000632377">
    <property type="component" value="Unassembled WGS sequence"/>
</dbReference>
<dbReference type="NCBIfam" id="NF002194">
    <property type="entry name" value="PRK01059.1-4"/>
    <property type="match status" value="1"/>
</dbReference>
<dbReference type="InterPro" id="IPR022414">
    <property type="entry name" value="ATP-guanido_PTrfase_cat"/>
</dbReference>
<gene>
    <name evidence="5" type="primary">mcsB</name>
    <name evidence="9" type="ORF">JK636_22445</name>
</gene>
<dbReference type="CDD" id="cd07930">
    <property type="entry name" value="bacterial_phosphagen_kinase"/>
    <property type="match status" value="1"/>
</dbReference>
<dbReference type="RefSeq" id="WP_202751206.1">
    <property type="nucleotide sequence ID" value="NZ_JAESWC010000023.1"/>
</dbReference>
<reference evidence="9 10" key="1">
    <citation type="submission" date="2021-01" db="EMBL/GenBank/DDBJ databases">
        <title>Genome public.</title>
        <authorList>
            <person name="Liu C."/>
            <person name="Sun Q."/>
        </authorList>
    </citation>
    <scope>NUCLEOTIDE SEQUENCE [LARGE SCALE GENOMIC DNA]</scope>
    <source>
        <strain evidence="9 10">YIM B02515</strain>
    </source>
</reference>
<evidence type="ECO:0000256" key="6">
    <source>
        <dbReference type="PROSITE-ProRule" id="PRU00843"/>
    </source>
</evidence>
<dbReference type="EMBL" id="JAESWC010000023">
    <property type="protein sequence ID" value="MBL4938467.1"/>
    <property type="molecule type" value="Genomic_DNA"/>
</dbReference>
<comment type="activity regulation">
    <text evidence="5">Appears to be allosterically activated by the binding of pArg-containing polypeptides to the pArg-binding pocket localized in the C-terminal domain of McsB.</text>
</comment>
<dbReference type="PROSITE" id="PS00112">
    <property type="entry name" value="PHOSPHAGEN_KINASE"/>
    <property type="match status" value="1"/>
</dbReference>
<comment type="caution">
    <text evidence="9">The sequence shown here is derived from an EMBL/GenBank/DDBJ whole genome shotgun (WGS) entry which is preliminary data.</text>
</comment>
<feature type="binding site" evidence="5 6">
    <location>
        <begin position="165"/>
        <end position="169"/>
    </location>
    <ligand>
        <name>ATP</name>
        <dbReference type="ChEBI" id="CHEBI:30616"/>
    </ligand>
</feature>
<accession>A0ABS1TI54</accession>
<feature type="short sequence motif" description="RDXXRA motif of the pArg binding pocket involved in allosteric regulation" evidence="5">
    <location>
        <begin position="326"/>
        <end position="331"/>
    </location>
</feature>
<evidence type="ECO:0000256" key="4">
    <source>
        <dbReference type="ARBA" id="ARBA00022840"/>
    </source>
</evidence>
<dbReference type="InterPro" id="IPR023660">
    <property type="entry name" value="Arg_Kinase"/>
</dbReference>
<comment type="catalytic activity">
    <reaction evidence="5">
        <text>L-arginyl-[protein] + ATP = N(omega)-phospho-L-arginyl-[protein] + ADP + H(+)</text>
        <dbReference type="Rhea" id="RHEA:43384"/>
        <dbReference type="Rhea" id="RHEA-COMP:10532"/>
        <dbReference type="Rhea" id="RHEA-COMP:10533"/>
        <dbReference type="ChEBI" id="CHEBI:15378"/>
        <dbReference type="ChEBI" id="CHEBI:29965"/>
        <dbReference type="ChEBI" id="CHEBI:30616"/>
        <dbReference type="ChEBI" id="CHEBI:83226"/>
        <dbReference type="ChEBI" id="CHEBI:456216"/>
        <dbReference type="EC" id="2.7.14.1"/>
    </reaction>
</comment>
<feature type="domain" description="Phosphagen kinase C-terminal" evidence="8">
    <location>
        <begin position="13"/>
        <end position="243"/>
    </location>
</feature>
<organism evidence="9 10">
    <name type="scientific">Clostridium rhizosphaerae</name>
    <dbReference type="NCBI Taxonomy" id="2803861"/>
    <lineage>
        <taxon>Bacteria</taxon>
        <taxon>Bacillati</taxon>
        <taxon>Bacillota</taxon>
        <taxon>Clostridia</taxon>
        <taxon>Eubacteriales</taxon>
        <taxon>Clostridiaceae</taxon>
        <taxon>Clostridium</taxon>
    </lineage>
</organism>
<evidence type="ECO:0000256" key="1">
    <source>
        <dbReference type="ARBA" id="ARBA00022679"/>
    </source>
</evidence>
<dbReference type="GO" id="GO:1990424">
    <property type="term" value="F:protein arginine kinase activity"/>
    <property type="evidence" value="ECO:0007669"/>
    <property type="project" value="UniProtKB-EC"/>
</dbReference>
<evidence type="ECO:0000313" key="10">
    <source>
        <dbReference type="Proteomes" id="UP000632377"/>
    </source>
</evidence>
<dbReference type="SUPFAM" id="SSF55931">
    <property type="entry name" value="Glutamine synthetase/guanido kinase"/>
    <property type="match status" value="1"/>
</dbReference>
<keyword evidence="10" id="KW-1185">Reference proteome</keyword>
<dbReference type="PANTHER" id="PTHR11547:SF38">
    <property type="entry name" value="ARGININE KINASE 1-RELATED"/>
    <property type="match status" value="1"/>
</dbReference>
<keyword evidence="3 5" id="KW-0418">Kinase</keyword>
<comment type="similarity">
    <text evidence="5 6 7">Belongs to the ATP:guanido phosphotransferase family.</text>
</comment>
<feature type="binding site" evidence="5">
    <location>
        <position position="80"/>
    </location>
    <ligand>
        <name>ATP</name>
        <dbReference type="ChEBI" id="CHEBI:30616"/>
    </ligand>
</feature>
<keyword evidence="4 5" id="KW-0067">ATP-binding</keyword>
<proteinExistence type="inferred from homology"/>
<feature type="binding site" evidence="5 6">
    <location>
        <begin position="16"/>
        <end position="20"/>
    </location>
    <ligand>
        <name>ATP</name>
        <dbReference type="ChEBI" id="CHEBI:30616"/>
    </ligand>
</feature>
<keyword evidence="2 5" id="KW-0547">Nucleotide-binding</keyword>
<evidence type="ECO:0000256" key="3">
    <source>
        <dbReference type="ARBA" id="ARBA00022777"/>
    </source>
</evidence>
<dbReference type="InterPro" id="IPR022415">
    <property type="entry name" value="ATP-guanido_PTrfase_AS"/>
</dbReference>
<evidence type="ECO:0000256" key="7">
    <source>
        <dbReference type="RuleBase" id="RU000505"/>
    </source>
</evidence>
<comment type="function">
    <text evidence="5">Catalyzes the specific phosphorylation of arginine residues in proteins.</text>
</comment>
<feature type="binding site" evidence="5 6">
    <location>
        <begin position="196"/>
        <end position="201"/>
    </location>
    <ligand>
        <name>ATP</name>
        <dbReference type="ChEBI" id="CHEBI:30616"/>
    </ligand>
</feature>
<sequence length="344" mass="39208">MKNWIKADDNYNVVLSSRIRLARNLREIPFPDKLSEETGKDIVKNIEDAFYSSSYTEENYKSKYLWMNEELTNRAYYEKHLISHKLLGNYKKSAFILDNDEVVSIMLNEEDHIRLQCITSGFNLDETYDLANKLDNLLEEKLDYAFDEKLGYLTACPTNIGTGLRASVMLHLPALSMNNEMVRILNVVGQVGMTIRGLFGEGSKAEGDLYQISNQVTLGLSEEEIINNLKAVVAQIIDREQWSRQQLMKGYKYELQDKVYRSLGVLRSAVLLNSEECLNLISNVRMGVEMGIIKDVDVQVLNSLLVETQPATLQLISNAKLSEKDRDFSRAKLLRKSLGGNDLD</sequence>